<dbReference type="KEGG" id="raq:Rahaq2_4569"/>
<sequence length="883" mass="98218">MAETTSPVIPKISFPVPAGATGTEFSTAADLLQRLDREASGLYLVGGKGMWHGGIHITDTTAPWCALTGNAPPELTYAPTPHKGEQHLRCMADGDIVAFRVCKEYPTIPWEKGTLYLSGSFVLVRHYVQPGTTAASGLTFYTLYMHLAPFSAYASQTGPRQRTTKGGVKFYLTKEDVASNKVAGKFSAGNVVTLCDETMVRRSDNHQFSQVKMQDGRLVWTVSDGGFLKMADSTGASPPPWWSQCSPAYPVTPSTAAVYKNKTALNYYRCSEDVTFETVVSGQNKKWGKPAGKLLPVNTPMTMETDNAAQTITRPDKRVFKLMTMTADVAGTPLKRGERVWVVADGGNLEAVAAQSGSSPKFDEVITDQTIPVQAGAALGHLGFFQIPTETGFRSRYMVHIECLTSDSKVASFLTNPEAAGRESPAFLKYPADAKLFSKDAKGAMAESTRKTKAPGILTLSNVPAVSADGIPTHYQIRPEGGFLAAASVEVLSQFDLGKLGFSIIKDDPESFQLLDAENQPQNVVKGIFEKLKAAAEDDPVFSNVLASHKYKQLLDVIDQNHDGYYSVDEYRNAVHNPAYRDRLYQLIVQHPSEWYYEKTDGKWTKYLEKLEPDASKWKKYTEAFLDKMIWMKKVAGMGPAPWHMHPVMFMGNLVGKQELIRVDEFMAGYEKLHSSFAPNTPPLKSVSKENLRKIVNRLNSFYAEQIEYKPNLYKLAYMLATTRHETYHFTDQEYFSEQPEVGNEAYFNKYDPIRADTQIRKDAAKANENTVEGDGFKYRGRGCVHLTWKINYRKAMVKYGVNFVATPDLAGDFNYAVPIMIWGMENGVFTGRKLSSYINETTIDYLNARKIINGNDQKSLIASYAEKFQLILEETSSAPQGF</sequence>
<reference evidence="2 3" key="1">
    <citation type="journal article" date="2012" name="J. Bacteriol.">
        <title>Complete Genome Sequence of Rahnella aquatilis CIP 78.65.</title>
        <authorList>
            <person name="Martinez R.J."/>
            <person name="Bruce D."/>
            <person name="Detter C."/>
            <person name="Goodwin L.A."/>
            <person name="Han J."/>
            <person name="Han C.S."/>
            <person name="Held B."/>
            <person name="Land M.L."/>
            <person name="Mikhailova N."/>
            <person name="Nolan M."/>
            <person name="Pennacchio L."/>
            <person name="Pitluck S."/>
            <person name="Tapia R."/>
            <person name="Woyke T."/>
            <person name="Sobecky P.A."/>
        </authorList>
    </citation>
    <scope>NUCLEOTIDE SEQUENCE [LARGE SCALE GENOMIC DNA]</scope>
    <source>
        <strain evidence="3">ATCC 33071 / DSM 4594 / JCM 1683 / NBRC 105701 / NCIMB 13365 / CIP 78.65</strain>
        <plasmid evidence="2">pRahaq201</plasmid>
    </source>
</reference>
<evidence type="ECO:0000313" key="3">
    <source>
        <dbReference type="Proteomes" id="UP000009010"/>
    </source>
</evidence>
<keyword evidence="2" id="KW-0614">Plasmid</keyword>
<dbReference type="Proteomes" id="UP000009010">
    <property type="component" value="Plasmid pRahaq201"/>
</dbReference>
<feature type="domain" description="EF-hand" evidence="1">
    <location>
        <begin position="546"/>
        <end position="581"/>
    </location>
</feature>
<gene>
    <name evidence="2" type="ordered locus">Rahaq2_4569</name>
</gene>
<dbReference type="Gene3D" id="1.10.530.10">
    <property type="match status" value="1"/>
</dbReference>
<dbReference type="EMBL" id="CP003245">
    <property type="protein sequence ID" value="AEX54301.1"/>
    <property type="molecule type" value="Genomic_DNA"/>
</dbReference>
<geneLocation type="plasmid" evidence="2 3">
    <name>pRahaq201</name>
</geneLocation>
<evidence type="ECO:0000259" key="1">
    <source>
        <dbReference type="PROSITE" id="PS50222"/>
    </source>
</evidence>
<proteinExistence type="predicted"/>
<evidence type="ECO:0000313" key="2">
    <source>
        <dbReference type="EMBL" id="AEX54301.1"/>
    </source>
</evidence>
<accession>H2J154</accession>
<name>H2J154_RAHAC</name>
<dbReference type="GO" id="GO:0005509">
    <property type="term" value="F:calcium ion binding"/>
    <property type="evidence" value="ECO:0007669"/>
    <property type="project" value="InterPro"/>
</dbReference>
<dbReference type="HOGENOM" id="CLU_010665_2_0_6"/>
<dbReference type="PATRIC" id="fig|745277.3.peg.4369"/>
<dbReference type="PROSITE" id="PS50222">
    <property type="entry name" value="EF_HAND_2"/>
    <property type="match status" value="1"/>
</dbReference>
<dbReference type="InterPro" id="IPR023346">
    <property type="entry name" value="Lysozyme-like_dom_sf"/>
</dbReference>
<dbReference type="InterPro" id="IPR002048">
    <property type="entry name" value="EF_hand_dom"/>
</dbReference>
<reference evidence="3" key="2">
    <citation type="submission" date="2012-01" db="EMBL/GenBank/DDBJ databases">
        <title>Complete sequence of plasmid 1 of Rahnella aquatilis CIP 78.65.</title>
        <authorList>
            <person name="Lucas S."/>
            <person name="Han J."/>
            <person name="Lapidus A."/>
            <person name="Cheng J.-F."/>
            <person name="Goodwin L."/>
            <person name="Pitluck S."/>
            <person name="Peters L."/>
            <person name="Ovchinnikova G."/>
            <person name="Held B."/>
            <person name="Detter J.C."/>
            <person name="Han C."/>
            <person name="Tapia R."/>
            <person name="Land M."/>
            <person name="Hauser L."/>
            <person name="Kyrpides N."/>
            <person name="Ivanova N."/>
            <person name="Pagani I."/>
            <person name="Sobecky P."/>
            <person name="Martinez R."/>
            <person name="Woyke T."/>
        </authorList>
    </citation>
    <scope>NUCLEOTIDE SEQUENCE [LARGE SCALE GENOMIC DNA]</scope>
    <source>
        <strain evidence="3">ATCC 33071 / DSM 4594 / JCM 1683 / NBRC 105701 / NCIMB 13365 / CIP 78.65</strain>
        <plasmid evidence="3">pRahaq201</plasmid>
    </source>
</reference>
<dbReference type="SUPFAM" id="SSF53955">
    <property type="entry name" value="Lysozyme-like"/>
    <property type="match status" value="1"/>
</dbReference>
<dbReference type="AlphaFoldDB" id="H2J154"/>
<keyword evidence="3" id="KW-1185">Reference proteome</keyword>
<organism evidence="2 3">
    <name type="scientific">Rahnella aquatilis (strain ATCC 33071 / DSM 4594 / JCM 1683 / NBRC 105701 / NCIMB 13365 / CIP 78.65)</name>
    <dbReference type="NCBI Taxonomy" id="745277"/>
    <lineage>
        <taxon>Bacteria</taxon>
        <taxon>Pseudomonadati</taxon>
        <taxon>Pseudomonadota</taxon>
        <taxon>Gammaproteobacteria</taxon>
        <taxon>Enterobacterales</taxon>
        <taxon>Yersiniaceae</taxon>
        <taxon>Rahnella</taxon>
    </lineage>
</organism>
<dbReference type="RefSeq" id="WP_014341592.1">
    <property type="nucleotide sequence ID" value="NC_016835.1"/>
</dbReference>
<dbReference type="eggNOG" id="COG0741">
    <property type="taxonomic scope" value="Bacteria"/>
</dbReference>
<protein>
    <submittedName>
        <fullName evidence="2">Putative chitinase</fullName>
    </submittedName>
</protein>